<dbReference type="SUPFAM" id="SSF141868">
    <property type="entry name" value="EAL domain-like"/>
    <property type="match status" value="1"/>
</dbReference>
<dbReference type="InterPro" id="IPR014408">
    <property type="entry name" value="dGMP_Pdiesterase_EAL/HD-GYP"/>
</dbReference>
<protein>
    <submittedName>
        <fullName evidence="3">Predicted signal transduction protein containing sensor and EAL domains</fullName>
    </submittedName>
</protein>
<dbReference type="PROSITE" id="PS51833">
    <property type="entry name" value="HDOD"/>
    <property type="match status" value="1"/>
</dbReference>
<evidence type="ECO:0000259" key="1">
    <source>
        <dbReference type="PROSITE" id="PS50883"/>
    </source>
</evidence>
<gene>
    <name evidence="3" type="ORF">ERS852540_01018</name>
</gene>
<evidence type="ECO:0000259" key="2">
    <source>
        <dbReference type="PROSITE" id="PS51833"/>
    </source>
</evidence>
<dbReference type="Pfam" id="PF00563">
    <property type="entry name" value="EAL"/>
    <property type="match status" value="1"/>
</dbReference>
<sequence length="406" mass="46248">MENVFFARQPILDVNNNTYGYELLYRNQPGVNAYTGNNGDVSTADVINNAFFVDNITSVLGGKKAFVNFTGNLIKRGVPKMISSDILVVELLESVMADAEIIRRCIELKKLGYIIALDDYEYSENTKALFELADIIKLDFHTSREAVERTAEKCITYNKIMLAEKVETQLEVEYAKRLGCTYMQGYFFAKPLLMTHRTNTPMAKTFLHILGLVYSPEPDYEEIAAVISTDVVLTIRLLRLINVMYGSTGNKISTIHQALVLLGFEKLKEWIYLVGLQRLQKDTPDELIRLALFRAKFCESISKVMPGQYIHRKEMYLMGLMSVVAGATDERDIGNVMKELPVTDEIKNGLLGADGLFGDVFRLVVDYEHANWDKVEEFVKKYNVDAQQLANEYVQCVRFMQQFYIG</sequence>
<dbReference type="InterPro" id="IPR035919">
    <property type="entry name" value="EAL_sf"/>
</dbReference>
<feature type="domain" description="HDOD" evidence="2">
    <location>
        <begin position="199"/>
        <end position="388"/>
    </location>
</feature>
<accession>A0A174ZGF7</accession>
<dbReference type="AlphaFoldDB" id="A0A174ZGF7"/>
<evidence type="ECO:0000313" key="3">
    <source>
        <dbReference type="EMBL" id="CUQ84967.1"/>
    </source>
</evidence>
<dbReference type="OrthoDB" id="9804751at2"/>
<name>A0A174ZGF7_9FIRM</name>
<feature type="domain" description="EAL" evidence="1">
    <location>
        <begin position="1"/>
        <end position="205"/>
    </location>
</feature>
<dbReference type="SUPFAM" id="SSF109604">
    <property type="entry name" value="HD-domain/PDEase-like"/>
    <property type="match status" value="1"/>
</dbReference>
<dbReference type="Proteomes" id="UP000095662">
    <property type="component" value="Unassembled WGS sequence"/>
</dbReference>
<dbReference type="EMBL" id="CZBY01000006">
    <property type="protein sequence ID" value="CUQ84967.1"/>
    <property type="molecule type" value="Genomic_DNA"/>
</dbReference>
<dbReference type="PANTHER" id="PTHR33525">
    <property type="match status" value="1"/>
</dbReference>
<dbReference type="Gene3D" id="3.20.20.450">
    <property type="entry name" value="EAL domain"/>
    <property type="match status" value="1"/>
</dbReference>
<dbReference type="InterPro" id="IPR001633">
    <property type="entry name" value="EAL_dom"/>
</dbReference>
<organism evidence="3 4">
    <name type="scientific">[Eubacterium] siraeum</name>
    <dbReference type="NCBI Taxonomy" id="39492"/>
    <lineage>
        <taxon>Bacteria</taxon>
        <taxon>Bacillati</taxon>
        <taxon>Bacillota</taxon>
        <taxon>Clostridia</taxon>
        <taxon>Eubacteriales</taxon>
        <taxon>Oscillospiraceae</taxon>
        <taxon>Oscillospiraceae incertae sedis</taxon>
    </lineage>
</organism>
<dbReference type="PANTHER" id="PTHR33525:SF4">
    <property type="entry name" value="CYCLIC DI-GMP PHOSPHODIESTERASE CDGJ"/>
    <property type="match status" value="1"/>
</dbReference>
<dbReference type="InterPro" id="IPR052340">
    <property type="entry name" value="RNase_Y/CdgJ"/>
</dbReference>
<evidence type="ECO:0000313" key="4">
    <source>
        <dbReference type="Proteomes" id="UP000095662"/>
    </source>
</evidence>
<dbReference type="PROSITE" id="PS50883">
    <property type="entry name" value="EAL"/>
    <property type="match status" value="1"/>
</dbReference>
<dbReference type="InterPro" id="IPR013976">
    <property type="entry name" value="HDOD"/>
</dbReference>
<dbReference type="SMART" id="SM00052">
    <property type="entry name" value="EAL"/>
    <property type="match status" value="1"/>
</dbReference>
<proteinExistence type="predicted"/>
<dbReference type="PIRSF" id="PIRSF003180">
    <property type="entry name" value="DiGMPpdiest_YuxH"/>
    <property type="match status" value="1"/>
</dbReference>
<reference evidence="3 4" key="1">
    <citation type="submission" date="2015-09" db="EMBL/GenBank/DDBJ databases">
        <authorList>
            <consortium name="Pathogen Informatics"/>
        </authorList>
    </citation>
    <scope>NUCLEOTIDE SEQUENCE [LARGE SCALE GENOMIC DNA]</scope>
    <source>
        <strain evidence="3 4">2789STDY5834928</strain>
    </source>
</reference>
<dbReference type="STRING" id="39492.ERS852540_01018"/>
<dbReference type="Pfam" id="PF08668">
    <property type="entry name" value="HDOD"/>
    <property type="match status" value="1"/>
</dbReference>
<dbReference type="Gene3D" id="1.10.3210.10">
    <property type="entry name" value="Hypothetical protein af1432"/>
    <property type="match status" value="1"/>
</dbReference>